<dbReference type="RefSeq" id="WP_092727267.1">
    <property type="nucleotide sequence ID" value="NZ_FNGW01000009.1"/>
</dbReference>
<evidence type="ECO:0000313" key="7">
    <source>
        <dbReference type="EMBL" id="SDM33160.1"/>
    </source>
</evidence>
<dbReference type="InterPro" id="IPR044304">
    <property type="entry name" value="NUBPL-like"/>
</dbReference>
<name>A0A1G9SCW8_9FIRM</name>
<keyword evidence="2 6" id="KW-0547">Nucleotide-binding</keyword>
<protein>
    <recommendedName>
        <fullName evidence="6">Iron-sulfur cluster carrier protein</fullName>
    </recommendedName>
</protein>
<dbReference type="Gene3D" id="3.40.50.300">
    <property type="entry name" value="P-loop containing nucleotide triphosphate hydrolases"/>
    <property type="match status" value="1"/>
</dbReference>
<dbReference type="InterPro" id="IPR033756">
    <property type="entry name" value="YlxH/NBP35"/>
</dbReference>
<evidence type="ECO:0000256" key="1">
    <source>
        <dbReference type="ARBA" id="ARBA00022723"/>
    </source>
</evidence>
<dbReference type="Pfam" id="PF10609">
    <property type="entry name" value="ParA"/>
    <property type="match status" value="1"/>
</dbReference>
<dbReference type="SUPFAM" id="SSF52540">
    <property type="entry name" value="P-loop containing nucleoside triphosphate hydrolases"/>
    <property type="match status" value="1"/>
</dbReference>
<reference evidence="7 8" key="1">
    <citation type="submission" date="2016-10" db="EMBL/GenBank/DDBJ databases">
        <authorList>
            <person name="de Groot N.N."/>
        </authorList>
    </citation>
    <scope>NUCLEOTIDE SEQUENCE [LARGE SCALE GENOMIC DNA]</scope>
    <source>
        <strain evidence="7 8">DSM 797</strain>
    </source>
</reference>
<evidence type="ECO:0000256" key="3">
    <source>
        <dbReference type="ARBA" id="ARBA00022840"/>
    </source>
</evidence>
<dbReference type="CDD" id="cd02037">
    <property type="entry name" value="Mrp_NBP35"/>
    <property type="match status" value="1"/>
</dbReference>
<keyword evidence="1 6" id="KW-0479">Metal-binding</keyword>
<feature type="binding site" evidence="6">
    <location>
        <begin position="39"/>
        <end position="46"/>
    </location>
    <ligand>
        <name>ATP</name>
        <dbReference type="ChEBI" id="CHEBI:30616"/>
    </ligand>
</feature>
<accession>A0A1G9SCW8</accession>
<dbReference type="GO" id="GO:0016887">
    <property type="term" value="F:ATP hydrolysis activity"/>
    <property type="evidence" value="ECO:0007669"/>
    <property type="project" value="UniProtKB-UniRule"/>
</dbReference>
<evidence type="ECO:0000256" key="5">
    <source>
        <dbReference type="ARBA" id="ARBA00023014"/>
    </source>
</evidence>
<dbReference type="GO" id="GO:0016226">
    <property type="term" value="P:iron-sulfur cluster assembly"/>
    <property type="evidence" value="ECO:0007669"/>
    <property type="project" value="InterPro"/>
</dbReference>
<dbReference type="GO" id="GO:0140663">
    <property type="term" value="F:ATP-dependent FeS chaperone activity"/>
    <property type="evidence" value="ECO:0007669"/>
    <property type="project" value="InterPro"/>
</dbReference>
<dbReference type="GO" id="GO:0005524">
    <property type="term" value="F:ATP binding"/>
    <property type="evidence" value="ECO:0007669"/>
    <property type="project" value="UniProtKB-UniRule"/>
</dbReference>
<keyword evidence="5 6" id="KW-0411">Iron-sulfur</keyword>
<dbReference type="AlphaFoldDB" id="A0A1G9SCW8"/>
<evidence type="ECO:0000256" key="2">
    <source>
        <dbReference type="ARBA" id="ARBA00022741"/>
    </source>
</evidence>
<dbReference type="InterPro" id="IPR019591">
    <property type="entry name" value="Mrp/NBP35_ATP-bd"/>
</dbReference>
<keyword evidence="8" id="KW-1185">Reference proteome</keyword>
<comment type="subunit">
    <text evidence="6">Homodimer.</text>
</comment>
<keyword evidence="4 6" id="KW-0408">Iron</keyword>
<evidence type="ECO:0000313" key="8">
    <source>
        <dbReference type="Proteomes" id="UP000199068"/>
    </source>
</evidence>
<comment type="function">
    <text evidence="6">Binds and transfers iron-sulfur (Fe-S) clusters to target apoproteins. Can hydrolyze ATP.</text>
</comment>
<gene>
    <name evidence="7" type="ORF">SAMN04515677_10953</name>
</gene>
<dbReference type="InterPro" id="IPR000808">
    <property type="entry name" value="Mrp-like_CS"/>
</dbReference>
<dbReference type="PANTHER" id="PTHR42961:SF2">
    <property type="entry name" value="IRON-SULFUR PROTEIN NUBPL"/>
    <property type="match status" value="1"/>
</dbReference>
<dbReference type="FunFam" id="3.40.50.300:FF:001119">
    <property type="entry name" value="Iron-sulfur cluster carrier protein"/>
    <property type="match status" value="1"/>
</dbReference>
<evidence type="ECO:0000256" key="4">
    <source>
        <dbReference type="ARBA" id="ARBA00023004"/>
    </source>
</evidence>
<evidence type="ECO:0000256" key="6">
    <source>
        <dbReference type="HAMAP-Rule" id="MF_02040"/>
    </source>
</evidence>
<dbReference type="Proteomes" id="UP000199068">
    <property type="component" value="Unassembled WGS sequence"/>
</dbReference>
<keyword evidence="6" id="KW-0378">Hydrolase</keyword>
<keyword evidence="3 6" id="KW-0067">ATP-binding</keyword>
<dbReference type="HAMAP" id="MF_02040">
    <property type="entry name" value="Mrp_NBP35"/>
    <property type="match status" value="1"/>
</dbReference>
<proteinExistence type="inferred from homology"/>
<organism evidence="7 8">
    <name type="scientific">Romboutsia lituseburensis DSM 797</name>
    <dbReference type="NCBI Taxonomy" id="1121325"/>
    <lineage>
        <taxon>Bacteria</taxon>
        <taxon>Bacillati</taxon>
        <taxon>Bacillota</taxon>
        <taxon>Clostridia</taxon>
        <taxon>Peptostreptococcales</taxon>
        <taxon>Peptostreptococcaceae</taxon>
        <taxon>Romboutsia</taxon>
    </lineage>
</organism>
<comment type="similarity">
    <text evidence="6">Belongs to the Mrp/NBP35 ATP-binding proteins family.</text>
</comment>
<sequence>MSSCNSCPSKDGCSKDNQKCMIENNPMNNIKNVIGVMSGKGGVGKSSISVMIAKQLRKAGYKVGILDADITGPSVPRLLGLKDKKATSNEQFLFPVESEDNIKVMSLNFLIEDENEPVIWRGAMISNAVKQFWTDVLWGELDYLIIDMPPGTGDVALTVMQNIPISGIIMVSIPQDLVSMIVSKAINMTKKMDIKVLGIIENMSYILCPDCNKKIKLFNGENVEQFLESSNLKLLGELPMTSSICNLSNNNYENKNDSLEELFNPIVDNMLSVLKEN</sequence>
<dbReference type="GO" id="GO:0051539">
    <property type="term" value="F:4 iron, 4 sulfur cluster binding"/>
    <property type="evidence" value="ECO:0007669"/>
    <property type="project" value="TreeGrafter"/>
</dbReference>
<dbReference type="STRING" id="1121325.SAMN04515677_10953"/>
<dbReference type="PANTHER" id="PTHR42961">
    <property type="entry name" value="IRON-SULFUR PROTEIN NUBPL"/>
    <property type="match status" value="1"/>
</dbReference>
<dbReference type="InterPro" id="IPR027417">
    <property type="entry name" value="P-loop_NTPase"/>
</dbReference>
<dbReference type="GO" id="GO:0046872">
    <property type="term" value="F:metal ion binding"/>
    <property type="evidence" value="ECO:0007669"/>
    <property type="project" value="UniProtKB-KW"/>
</dbReference>
<dbReference type="PROSITE" id="PS01215">
    <property type="entry name" value="MRP"/>
    <property type="match status" value="1"/>
</dbReference>
<dbReference type="EMBL" id="FNGW01000009">
    <property type="protein sequence ID" value="SDM33160.1"/>
    <property type="molecule type" value="Genomic_DNA"/>
</dbReference>